<comment type="caution">
    <text evidence="1">The sequence shown here is derived from an EMBL/GenBank/DDBJ whole genome shotgun (WGS) entry which is preliminary data.</text>
</comment>
<proteinExistence type="predicted"/>
<sequence length="39" mass="4313">MMKSPGSATFFAFNDKGGAQEHTLPLYFQTVFAIMDTVI</sequence>
<dbReference type="KEGG" id="pvo:PVOR_16454"/>
<reference evidence="1 2" key="1">
    <citation type="journal article" date="2010" name="BMC Genomics">
        <title>Genome sequence of the pattern forming Paenibacillus vortex bacterium reveals potential for thriving in complex environments.</title>
        <authorList>
            <person name="Sirota-Madi A."/>
            <person name="Olender T."/>
            <person name="Helman Y."/>
            <person name="Ingham C."/>
            <person name="Brainis I."/>
            <person name="Roth D."/>
            <person name="Hagi E."/>
            <person name="Brodsky L."/>
            <person name="Leshkowitz D."/>
            <person name="Galatenko V."/>
            <person name="Nikolaev V."/>
            <person name="Mugasimangalam R.C."/>
            <person name="Bransburg-Zabary S."/>
            <person name="Gutnick D.L."/>
            <person name="Lancet D."/>
            <person name="Ben-Jacob E."/>
        </authorList>
    </citation>
    <scope>NUCLEOTIDE SEQUENCE [LARGE SCALE GENOMIC DNA]</scope>
    <source>
        <strain evidence="1 2">V453</strain>
    </source>
</reference>
<accession>A0A2R9SUA0</accession>
<keyword evidence="2" id="KW-1185">Reference proteome</keyword>
<dbReference type="AlphaFoldDB" id="A0A2R9SUA0"/>
<evidence type="ECO:0000313" key="2">
    <source>
        <dbReference type="Proteomes" id="UP000003094"/>
    </source>
</evidence>
<dbReference type="Proteomes" id="UP000003094">
    <property type="component" value="Unassembled WGS sequence"/>
</dbReference>
<evidence type="ECO:0000313" key="1">
    <source>
        <dbReference type="EMBL" id="EFU40944.1"/>
    </source>
</evidence>
<dbReference type="EMBL" id="ADHJ01000024">
    <property type="protein sequence ID" value="EFU40944.1"/>
    <property type="molecule type" value="Genomic_DNA"/>
</dbReference>
<organism evidence="1 2">
    <name type="scientific">Paenibacillus vortex V453</name>
    <dbReference type="NCBI Taxonomy" id="715225"/>
    <lineage>
        <taxon>Bacteria</taxon>
        <taxon>Bacillati</taxon>
        <taxon>Bacillota</taxon>
        <taxon>Bacilli</taxon>
        <taxon>Bacillales</taxon>
        <taxon>Paenibacillaceae</taxon>
        <taxon>Paenibacillus</taxon>
    </lineage>
</organism>
<gene>
    <name evidence="1" type="ORF">PVOR_16454</name>
</gene>
<name>A0A2R9SUA0_9BACL</name>
<protein>
    <submittedName>
        <fullName evidence="1">Uncharacterized protein</fullName>
    </submittedName>
</protein>